<accession>A0A811UBT8</accession>
<gene>
    <name evidence="2" type="ORF">CCAP1982_LOCUS5027</name>
</gene>
<comment type="caution">
    <text evidence="2">The sequence shown here is derived from an EMBL/GenBank/DDBJ whole genome shotgun (WGS) entry which is preliminary data.</text>
</comment>
<keyword evidence="3" id="KW-1185">Reference proteome</keyword>
<keyword evidence="1" id="KW-0732">Signal</keyword>
<name>A0A811UBT8_CERCA</name>
<dbReference type="SUPFAM" id="SSF55486">
    <property type="entry name" value="Metalloproteases ('zincins'), catalytic domain"/>
    <property type="match status" value="1"/>
</dbReference>
<dbReference type="AlphaFoldDB" id="A0A811UBT8"/>
<proteinExistence type="predicted"/>
<dbReference type="GO" id="GO:0006508">
    <property type="term" value="P:proteolysis"/>
    <property type="evidence" value="ECO:0007669"/>
    <property type="project" value="InterPro"/>
</dbReference>
<dbReference type="InterPro" id="IPR000718">
    <property type="entry name" value="Peptidase_M13"/>
</dbReference>
<evidence type="ECO:0000313" key="2">
    <source>
        <dbReference type="EMBL" id="CAD6996349.1"/>
    </source>
</evidence>
<dbReference type="Gene3D" id="3.40.390.10">
    <property type="entry name" value="Collagenase (Catalytic Domain)"/>
    <property type="match status" value="1"/>
</dbReference>
<dbReference type="InterPro" id="IPR024079">
    <property type="entry name" value="MetalloPept_cat_dom_sf"/>
</dbReference>
<sequence>MNEKCPRPILILLCLFLTQQGGQCHTNEPKVRTGYVVSRLYREQLINMVNIQDKDVEPCEDFFAHACGYYDEVMRADDGQVSAEVSEPIVPPFLYNYEDRMHFFERSKENFATASGQLLSVLYITCKKRGELNEMRRGSGALTQWRRMLREIPFLAENARLYTEWPLLRHEWEELEVQHAYLDWVQLAADFAAHGVLNFVRIFFAKGTIFVTPVRPQEDIRCEAYEEWKRQLRKFRRKGGKQALQVIVSELHTFCRMLIGELPFDSELYAETDGRNKGPRSSFNFIEYSRLFLDNLQLDKDVVSDAREIVMEGERLEEIATLIRSTHPSVLFNFIIWQAYETLRYEDCFLLTEEFEDLLLSEYWNWDVFKEHFSRQVALATYLYHTTRFQQQRRTVLLGEQWDRFLYAKLQRSDFNLPRLLATYAKINLDPANLTAIYEADKFVTGNFYGNLLGMRRSKLRNTFFIDYIDSEDYNHPTYFLRHFIYFTILTLERPLFHYFATLGFELWHKADLLYNSDGLYTAIDCLERQSLLTFEDATNFQFLDDQQVADVFRFYRTFTESLRDYDFWLEGESFAFAEEYVLEHFNLTSKQIMFYAVAQLYCGRNDAWYGLLINKSFMNMPQFEAAFECAEEAPMNPLVKCMINHCEV</sequence>
<dbReference type="GO" id="GO:0005886">
    <property type="term" value="C:plasma membrane"/>
    <property type="evidence" value="ECO:0007669"/>
    <property type="project" value="TreeGrafter"/>
</dbReference>
<feature type="signal peptide" evidence="1">
    <location>
        <begin position="1"/>
        <end position="24"/>
    </location>
</feature>
<dbReference type="Proteomes" id="UP000606786">
    <property type="component" value="Unassembled WGS sequence"/>
</dbReference>
<dbReference type="PROSITE" id="PS51885">
    <property type="entry name" value="NEPRILYSIN"/>
    <property type="match status" value="1"/>
</dbReference>
<protein>
    <submittedName>
        <fullName evidence="2">(Mediterranean fruit fly) hypothetical protein</fullName>
    </submittedName>
</protein>
<reference evidence="2" key="1">
    <citation type="submission" date="2020-11" db="EMBL/GenBank/DDBJ databases">
        <authorList>
            <person name="Whitehead M."/>
        </authorList>
    </citation>
    <scope>NUCLEOTIDE SEQUENCE</scope>
    <source>
        <strain evidence="2">EGII</strain>
    </source>
</reference>
<dbReference type="OrthoDB" id="7925137at2759"/>
<evidence type="ECO:0000256" key="1">
    <source>
        <dbReference type="SAM" id="SignalP"/>
    </source>
</evidence>
<evidence type="ECO:0000313" key="3">
    <source>
        <dbReference type="Proteomes" id="UP000606786"/>
    </source>
</evidence>
<dbReference type="EMBL" id="CAJHJT010000001">
    <property type="protein sequence ID" value="CAD6996349.1"/>
    <property type="molecule type" value="Genomic_DNA"/>
</dbReference>
<dbReference type="PANTHER" id="PTHR11733:SF222">
    <property type="entry name" value="IP12942P"/>
    <property type="match status" value="1"/>
</dbReference>
<dbReference type="PANTHER" id="PTHR11733">
    <property type="entry name" value="ZINC METALLOPROTEASE FAMILY M13 NEPRILYSIN-RELATED"/>
    <property type="match status" value="1"/>
</dbReference>
<dbReference type="GO" id="GO:0004222">
    <property type="term" value="F:metalloendopeptidase activity"/>
    <property type="evidence" value="ECO:0007669"/>
    <property type="project" value="InterPro"/>
</dbReference>
<organism evidence="2 3">
    <name type="scientific">Ceratitis capitata</name>
    <name type="common">Mediterranean fruit fly</name>
    <name type="synonym">Tephritis capitata</name>
    <dbReference type="NCBI Taxonomy" id="7213"/>
    <lineage>
        <taxon>Eukaryota</taxon>
        <taxon>Metazoa</taxon>
        <taxon>Ecdysozoa</taxon>
        <taxon>Arthropoda</taxon>
        <taxon>Hexapoda</taxon>
        <taxon>Insecta</taxon>
        <taxon>Pterygota</taxon>
        <taxon>Neoptera</taxon>
        <taxon>Endopterygota</taxon>
        <taxon>Diptera</taxon>
        <taxon>Brachycera</taxon>
        <taxon>Muscomorpha</taxon>
        <taxon>Tephritoidea</taxon>
        <taxon>Tephritidae</taxon>
        <taxon>Ceratitis</taxon>
        <taxon>Ceratitis</taxon>
    </lineage>
</organism>
<feature type="chain" id="PRO_5032840132" evidence="1">
    <location>
        <begin position="25"/>
        <end position="649"/>
    </location>
</feature>